<reference evidence="1 2" key="1">
    <citation type="submission" date="2015-10" db="EMBL/GenBank/DDBJ databases">
        <title>Draft genome sequence of Streptomyces griseoruber DSM 40281, type strain for the species Streptomyces griseoruber.</title>
        <authorList>
            <person name="Ruckert C."/>
            <person name="Winkler A."/>
            <person name="Kalinowski J."/>
            <person name="Kampfer P."/>
            <person name="Glaeser S."/>
        </authorList>
    </citation>
    <scope>NUCLEOTIDE SEQUENCE [LARGE SCALE GENOMIC DNA]</scope>
    <source>
        <strain evidence="1 2">DSM 40281</strain>
    </source>
</reference>
<sequence length="125" mass="13345">MTSMTEPLTVEAICRDWHGLRRLALRRRAGPDFDRLIALARSGEPVAHRVAELLDLPTGDDAAPGSSRDGYAGLPGIYGHVADGVYVCPAGTCPREVHPVPDDALPYCGIHARDMLFFPTPGPGG</sequence>
<name>A0A101SKP1_9ACTN</name>
<dbReference type="EMBL" id="LMWW01000075">
    <property type="protein sequence ID" value="KUN75574.1"/>
    <property type="molecule type" value="Genomic_DNA"/>
</dbReference>
<keyword evidence="2" id="KW-1185">Reference proteome</keyword>
<dbReference type="AlphaFoldDB" id="A0A101SKP1"/>
<dbReference type="Proteomes" id="UP000052982">
    <property type="component" value="Unassembled WGS sequence"/>
</dbReference>
<dbReference type="STRING" id="1943.AQJ64_41675"/>
<gene>
    <name evidence="1" type="ORF">AQJ64_41675</name>
</gene>
<evidence type="ECO:0000313" key="2">
    <source>
        <dbReference type="Proteomes" id="UP000052982"/>
    </source>
</evidence>
<evidence type="ECO:0000313" key="1">
    <source>
        <dbReference type="EMBL" id="KUN75574.1"/>
    </source>
</evidence>
<organism evidence="1 2">
    <name type="scientific">Streptomyces griseoruber</name>
    <dbReference type="NCBI Taxonomy" id="1943"/>
    <lineage>
        <taxon>Bacteria</taxon>
        <taxon>Bacillati</taxon>
        <taxon>Actinomycetota</taxon>
        <taxon>Actinomycetes</taxon>
        <taxon>Kitasatosporales</taxon>
        <taxon>Streptomycetaceae</taxon>
        <taxon>Streptomyces</taxon>
    </lineage>
</organism>
<protein>
    <submittedName>
        <fullName evidence="1">Uncharacterized protein</fullName>
    </submittedName>
</protein>
<accession>A0A101SKP1</accession>
<comment type="caution">
    <text evidence="1">The sequence shown here is derived from an EMBL/GenBank/DDBJ whole genome shotgun (WGS) entry which is preliminary data.</text>
</comment>
<proteinExistence type="predicted"/>